<dbReference type="Pfam" id="PF16463">
    <property type="entry name" value="Phage_TTP_13"/>
    <property type="match status" value="1"/>
</dbReference>
<dbReference type="InterPro" id="IPR032493">
    <property type="entry name" value="Phage_TTP_13"/>
</dbReference>
<gene>
    <name evidence="1" type="ORF">CI610_00353</name>
</gene>
<comment type="caution">
    <text evidence="1">The sequence shown here is derived from an EMBL/GenBank/DDBJ whole genome shotgun (WGS) entry which is preliminary data.</text>
</comment>
<name>A0A2H9TBS2_9ZZZZ</name>
<reference evidence="1" key="1">
    <citation type="journal article" date="2017" name="Appl. Environ. Microbiol.">
        <title>Molecular characterization of an Endozoicomonas-like organism causing infection in king scallop Pecten maximus L.</title>
        <authorList>
            <person name="Cano I."/>
            <person name="van Aerle R."/>
            <person name="Ross S."/>
            <person name="Verner-Jeffreys D.W."/>
            <person name="Paley R.K."/>
            <person name="Rimmer G."/>
            <person name="Ryder D."/>
            <person name="Hooper P."/>
            <person name="Stone D."/>
            <person name="Feist S.W."/>
        </authorList>
    </citation>
    <scope>NUCLEOTIDE SEQUENCE</scope>
</reference>
<proteinExistence type="predicted"/>
<dbReference type="AlphaFoldDB" id="A0A2H9TBS2"/>
<organism evidence="1">
    <name type="scientific">invertebrate metagenome</name>
    <dbReference type="NCBI Taxonomy" id="1711999"/>
    <lineage>
        <taxon>unclassified sequences</taxon>
        <taxon>metagenomes</taxon>
        <taxon>organismal metagenomes</taxon>
    </lineage>
</organism>
<dbReference type="Gene3D" id="4.10.410.40">
    <property type="match status" value="1"/>
</dbReference>
<dbReference type="EMBL" id="NSIT01000009">
    <property type="protein sequence ID" value="PJE80692.1"/>
    <property type="molecule type" value="Genomic_DNA"/>
</dbReference>
<sequence length="146" mass="15364">MATGKTIAVIGAGTVLSFEDPASSGTFKELTEARSIGALGEQGEFVETTPIAALTRTYIPGLKTPPDKEITGNDVPGDVTQEAFLKLAKDMGTVNMKVTFGNGRAGTFAMALSGWQMNDPQSGESLQWTVYGKQSGDVTWTLSKVA</sequence>
<evidence type="ECO:0008006" key="2">
    <source>
        <dbReference type="Google" id="ProtNLM"/>
    </source>
</evidence>
<accession>A0A2H9TBS2</accession>
<evidence type="ECO:0000313" key="1">
    <source>
        <dbReference type="EMBL" id="PJE80692.1"/>
    </source>
</evidence>
<protein>
    <recommendedName>
        <fullName evidence="2">Phage tail tube protein</fullName>
    </recommendedName>
</protein>